<protein>
    <recommendedName>
        <fullName evidence="9">Nephrocystin-3</fullName>
    </recommendedName>
</protein>
<evidence type="ECO:0000256" key="3">
    <source>
        <dbReference type="PROSITE-ProRule" id="PRU00339"/>
    </source>
</evidence>
<dbReference type="Gene3D" id="3.90.176.10">
    <property type="entry name" value="Toxin ADP-ribosyltransferase, Chain A, domain 1"/>
    <property type="match status" value="1"/>
</dbReference>
<feature type="repeat" description="TPR" evidence="3">
    <location>
        <begin position="555"/>
        <end position="588"/>
    </location>
</feature>
<dbReference type="SMART" id="SM00028">
    <property type="entry name" value="TPR"/>
    <property type="match status" value="11"/>
</dbReference>
<dbReference type="SUPFAM" id="SSF81901">
    <property type="entry name" value="HCP-like"/>
    <property type="match status" value="1"/>
</dbReference>
<feature type="repeat" description="TPR" evidence="3">
    <location>
        <begin position="681"/>
        <end position="714"/>
    </location>
</feature>
<dbReference type="InterPro" id="IPR019734">
    <property type="entry name" value="TPR_rpt"/>
</dbReference>
<dbReference type="InterPro" id="IPR011990">
    <property type="entry name" value="TPR-like_helical_dom_sf"/>
</dbReference>
<sequence length="956" mass="110044">MGAASIKQSSKVHPTNTQDPVTEQHVQDVNLIWVGALLNNSNEVIMRENLQTVNHYVQLIPDIDAFRAHLPEEKAEKIFVVINGTLAKDFIDKFHDNSLIDSIFIFDNHPTSESQEVYEGLQLSFVKVASFTEFNAMKLHIATSIKELLQQTVAFGMFDDKQKLARDLNRDAASFLWFQMLLDVLKGIPQENKEKRIMLDMCRRIYHDNSKEMKLIREFDKDYKSTTAVWWYTRECFLYRLVNKALRQEDIRFLQVYRFFIVDLCNQLEQEHRKRVENDSDDKDKIIDLYRGQQMTKAEKDKLKSNLNSLISTNGFFSTSQNIETAITFAKRRGTGRSDIVPVVFHIKAKSNLESVIFADIANLGAMPGEAEYLFSIGAVFHIDEIKHDSEERIWRVTMTATDKGAKSRKEYIEKTKLDMEETSEDVLFGRLLIDMSQYEDAESYYQSMLSTISSNHVDHAAIYHNLGRAKGYKGDLNGAQESFLLALRDRQHIDEKHPNVARTLNSIGIIYGEQGKYTKAMNTFKDALEIQELYSSSLNGSNKPQKRSISLNMAITYSNMGWVYYLCGEFEKAKKAHCKALDIRKQYLTDEHPLIADYYSSIGSIEHAQGLYKEALANYTTSLNMRRKTLPQNHPSIANSYQLLGELGHDNGKYDKALAQYKIVEEMRIASFGVDHSSLASIYKSIGSVHLDCGQYQTALDNYNHALSICKKTLSEMHPAFGDCYHMLGMVFERQEKYDMALQSYSKSRDNFSKVLPKNHPMIAKVVSSIGNVQMRQMKYAQAIRMYEDVLKMQEECLSNTQHHPDIVLTLNNFGVVYSMMRDFQQSETYFTKALDICNRCFASDHPTKARIFHNMGDMYKAMSHLEKAHANFIQAFNIRENTLSDDHLSTADTCYKLGWVCSELRDFNDALFYFNKCLGIYQSVGAQRMSVIDDRDVKRVTTSIRLVKRELEIE</sequence>
<proteinExistence type="predicted"/>
<evidence type="ECO:0000256" key="1">
    <source>
        <dbReference type="ARBA" id="ARBA00022737"/>
    </source>
</evidence>
<organism evidence="5 8">
    <name type="scientific">Adineta steineri</name>
    <dbReference type="NCBI Taxonomy" id="433720"/>
    <lineage>
        <taxon>Eukaryota</taxon>
        <taxon>Metazoa</taxon>
        <taxon>Spiralia</taxon>
        <taxon>Gnathifera</taxon>
        <taxon>Rotifera</taxon>
        <taxon>Eurotatoria</taxon>
        <taxon>Bdelloidea</taxon>
        <taxon>Adinetida</taxon>
        <taxon>Adinetidae</taxon>
        <taxon>Adineta</taxon>
    </lineage>
</organism>
<dbReference type="PROSITE" id="PS50293">
    <property type="entry name" value="TPR_REGION"/>
    <property type="match status" value="1"/>
</dbReference>
<dbReference type="OrthoDB" id="2017782at2759"/>
<dbReference type="Proteomes" id="UP000663877">
    <property type="component" value="Unassembled WGS sequence"/>
</dbReference>
<evidence type="ECO:0000313" key="6">
    <source>
        <dbReference type="EMBL" id="CAF1623968.1"/>
    </source>
</evidence>
<dbReference type="Proteomes" id="UP000663832">
    <property type="component" value="Unassembled WGS sequence"/>
</dbReference>
<feature type="repeat" description="TPR" evidence="3">
    <location>
        <begin position="502"/>
        <end position="535"/>
    </location>
</feature>
<feature type="repeat" description="TPR" evidence="3">
    <location>
        <begin position="851"/>
        <end position="884"/>
    </location>
</feature>
<dbReference type="AlphaFoldDB" id="A0A815MVS3"/>
<dbReference type="EMBL" id="CAJNOI010001653">
    <property type="protein sequence ID" value="CAF1429860.1"/>
    <property type="molecule type" value="Genomic_DNA"/>
</dbReference>
<dbReference type="PANTHER" id="PTHR45641">
    <property type="entry name" value="TETRATRICOPEPTIDE REPEAT PROTEIN (AFU_ORTHOLOGUE AFUA_6G03870)"/>
    <property type="match status" value="1"/>
</dbReference>
<keyword evidence="2 3" id="KW-0802">TPR repeat</keyword>
<reference evidence="5" key="1">
    <citation type="submission" date="2021-02" db="EMBL/GenBank/DDBJ databases">
        <authorList>
            <person name="Nowell W R."/>
        </authorList>
    </citation>
    <scope>NUCLEOTIDE SEQUENCE</scope>
</reference>
<dbReference type="PROSITE" id="PS51996">
    <property type="entry name" value="TR_MART"/>
    <property type="match status" value="1"/>
</dbReference>
<dbReference type="SUPFAM" id="SSF48452">
    <property type="entry name" value="TPR-like"/>
    <property type="match status" value="1"/>
</dbReference>
<name>A0A815MVS3_9BILA</name>
<evidence type="ECO:0000313" key="7">
    <source>
        <dbReference type="Proteomes" id="UP000663832"/>
    </source>
</evidence>
<dbReference type="Pfam" id="PF13181">
    <property type="entry name" value="TPR_8"/>
    <property type="match status" value="1"/>
</dbReference>
<dbReference type="Gene3D" id="1.25.40.10">
    <property type="entry name" value="Tetratricopeptide repeat domain"/>
    <property type="match status" value="4"/>
</dbReference>
<dbReference type="PANTHER" id="PTHR45641:SF19">
    <property type="entry name" value="NEPHROCYSTIN-3"/>
    <property type="match status" value="1"/>
</dbReference>
<comment type="caution">
    <text evidence="5">The sequence shown here is derived from an EMBL/GenBank/DDBJ whole genome shotgun (WGS) entry which is preliminary data.</text>
</comment>
<evidence type="ECO:0000256" key="4">
    <source>
        <dbReference type="SAM" id="MobiDB-lite"/>
    </source>
</evidence>
<accession>A0A815MVS3</accession>
<evidence type="ECO:0000313" key="5">
    <source>
        <dbReference type="EMBL" id="CAF1429860.1"/>
    </source>
</evidence>
<keyword evidence="7" id="KW-1185">Reference proteome</keyword>
<dbReference type="PROSITE" id="PS50005">
    <property type="entry name" value="TPR"/>
    <property type="match status" value="5"/>
</dbReference>
<dbReference type="Pfam" id="PF13424">
    <property type="entry name" value="TPR_12"/>
    <property type="match status" value="4"/>
</dbReference>
<dbReference type="EMBL" id="CAJNOM010001982">
    <property type="protein sequence ID" value="CAF1623968.1"/>
    <property type="molecule type" value="Genomic_DNA"/>
</dbReference>
<gene>
    <name evidence="5" type="ORF">BJG266_LOCUS39274</name>
    <name evidence="6" type="ORF">QVE165_LOCUS56167</name>
</gene>
<dbReference type="SUPFAM" id="SSF56399">
    <property type="entry name" value="ADP-ribosylation"/>
    <property type="match status" value="1"/>
</dbReference>
<feature type="repeat" description="TPR" evidence="3">
    <location>
        <begin position="765"/>
        <end position="798"/>
    </location>
</feature>
<keyword evidence="1" id="KW-0677">Repeat</keyword>
<feature type="region of interest" description="Disordered" evidence="4">
    <location>
        <begin position="1"/>
        <end position="21"/>
    </location>
</feature>
<evidence type="ECO:0008006" key="9">
    <source>
        <dbReference type="Google" id="ProtNLM"/>
    </source>
</evidence>
<evidence type="ECO:0000256" key="2">
    <source>
        <dbReference type="ARBA" id="ARBA00022803"/>
    </source>
</evidence>
<evidence type="ECO:0000313" key="8">
    <source>
        <dbReference type="Proteomes" id="UP000663877"/>
    </source>
</evidence>